<evidence type="ECO:0000256" key="1">
    <source>
        <dbReference type="ARBA" id="ARBA00022723"/>
    </source>
</evidence>
<accession>A0A7S1AEH3</accession>
<evidence type="ECO:0000256" key="4">
    <source>
        <dbReference type="PROSITE-ProRule" id="PRU00175"/>
    </source>
</evidence>
<dbReference type="PANTHER" id="PTHR45931:SF3">
    <property type="entry name" value="RING ZINC FINGER-CONTAINING PROTEIN"/>
    <property type="match status" value="1"/>
</dbReference>
<feature type="region of interest" description="Disordered" evidence="5">
    <location>
        <begin position="245"/>
        <end position="267"/>
    </location>
</feature>
<dbReference type="SMART" id="SM00184">
    <property type="entry name" value="RING"/>
    <property type="match status" value="1"/>
</dbReference>
<keyword evidence="6" id="KW-1133">Transmembrane helix</keyword>
<dbReference type="PROSITE" id="PS50089">
    <property type="entry name" value="ZF_RING_2"/>
    <property type="match status" value="1"/>
</dbReference>
<keyword evidence="3" id="KW-0862">Zinc</keyword>
<dbReference type="SUPFAM" id="SSF57850">
    <property type="entry name" value="RING/U-box"/>
    <property type="match status" value="1"/>
</dbReference>
<sequence length="267" mass="30434">MACAQFVDIWSSTARSPCTKMSLIQKFLMTEWCLSTSLHLCQFYATWDTVRLQARVYAVCAVICEVLGFLRLHCWLLASRGDHRAKTNGLQAMFLFTCLVSMWYTYLAVQFALWFPLWMPTHYAVAGFMIGPVIVLAMNCFVHLEIRYLMTRVCRPPPPVQPRFRLSHMTYGELDVGKEGVVSCAVCLDDFKPESVVSQLACGHLFHEACILRWFARQAVCPFRCNAKINEMALDGMEVHDTDRETELRCTPWRPSPAPDGVDEASV</sequence>
<dbReference type="AlphaFoldDB" id="A0A7S1AEH3"/>
<evidence type="ECO:0000313" key="8">
    <source>
        <dbReference type="EMBL" id="CAD8851555.1"/>
    </source>
</evidence>
<dbReference type="GO" id="GO:0008270">
    <property type="term" value="F:zinc ion binding"/>
    <property type="evidence" value="ECO:0007669"/>
    <property type="project" value="UniProtKB-KW"/>
</dbReference>
<evidence type="ECO:0000256" key="3">
    <source>
        <dbReference type="ARBA" id="ARBA00022833"/>
    </source>
</evidence>
<evidence type="ECO:0000259" key="7">
    <source>
        <dbReference type="PROSITE" id="PS50089"/>
    </source>
</evidence>
<dbReference type="Pfam" id="PF13639">
    <property type="entry name" value="zf-RING_2"/>
    <property type="match status" value="1"/>
</dbReference>
<keyword evidence="6" id="KW-0472">Membrane</keyword>
<dbReference type="InterPro" id="IPR013083">
    <property type="entry name" value="Znf_RING/FYVE/PHD"/>
</dbReference>
<dbReference type="Gene3D" id="3.30.40.10">
    <property type="entry name" value="Zinc/RING finger domain, C3HC4 (zinc finger)"/>
    <property type="match status" value="1"/>
</dbReference>
<name>A0A7S1AEH3_NOCSC</name>
<protein>
    <recommendedName>
        <fullName evidence="7">RING-type domain-containing protein</fullName>
    </recommendedName>
</protein>
<dbReference type="GO" id="GO:0061630">
    <property type="term" value="F:ubiquitin protein ligase activity"/>
    <property type="evidence" value="ECO:0007669"/>
    <property type="project" value="TreeGrafter"/>
</dbReference>
<dbReference type="EMBL" id="HBFQ01036726">
    <property type="protein sequence ID" value="CAD8851555.1"/>
    <property type="molecule type" value="Transcribed_RNA"/>
</dbReference>
<feature type="transmembrane region" description="Helical" evidence="6">
    <location>
        <begin position="90"/>
        <end position="115"/>
    </location>
</feature>
<dbReference type="PANTHER" id="PTHR45931">
    <property type="entry name" value="SI:CH211-59O9.10"/>
    <property type="match status" value="1"/>
</dbReference>
<reference evidence="8" key="1">
    <citation type="submission" date="2021-01" db="EMBL/GenBank/DDBJ databases">
        <authorList>
            <person name="Corre E."/>
            <person name="Pelletier E."/>
            <person name="Niang G."/>
            <person name="Scheremetjew M."/>
            <person name="Finn R."/>
            <person name="Kale V."/>
            <person name="Holt S."/>
            <person name="Cochrane G."/>
            <person name="Meng A."/>
            <person name="Brown T."/>
            <person name="Cohen L."/>
        </authorList>
    </citation>
    <scope>NUCLEOTIDE SEQUENCE</scope>
</reference>
<proteinExistence type="predicted"/>
<feature type="domain" description="RING-type" evidence="7">
    <location>
        <begin position="184"/>
        <end position="222"/>
    </location>
</feature>
<evidence type="ECO:0000256" key="5">
    <source>
        <dbReference type="SAM" id="MobiDB-lite"/>
    </source>
</evidence>
<keyword evidence="2 4" id="KW-0863">Zinc-finger</keyword>
<keyword evidence="1" id="KW-0479">Metal-binding</keyword>
<evidence type="ECO:0000256" key="6">
    <source>
        <dbReference type="SAM" id="Phobius"/>
    </source>
</evidence>
<dbReference type="GO" id="GO:0006511">
    <property type="term" value="P:ubiquitin-dependent protein catabolic process"/>
    <property type="evidence" value="ECO:0007669"/>
    <property type="project" value="TreeGrafter"/>
</dbReference>
<keyword evidence="6" id="KW-0812">Transmembrane</keyword>
<dbReference type="InterPro" id="IPR051834">
    <property type="entry name" value="RING_finger_E3_ligase"/>
</dbReference>
<evidence type="ECO:0000256" key="2">
    <source>
        <dbReference type="ARBA" id="ARBA00022771"/>
    </source>
</evidence>
<gene>
    <name evidence="8" type="ORF">NSCI0253_LOCUS25905</name>
</gene>
<dbReference type="GO" id="GO:0005634">
    <property type="term" value="C:nucleus"/>
    <property type="evidence" value="ECO:0007669"/>
    <property type="project" value="TreeGrafter"/>
</dbReference>
<feature type="transmembrane region" description="Helical" evidence="6">
    <location>
        <begin position="121"/>
        <end position="142"/>
    </location>
</feature>
<organism evidence="8">
    <name type="scientific">Noctiluca scintillans</name>
    <name type="common">Sea sparkle</name>
    <name type="synonym">Red tide dinoflagellate</name>
    <dbReference type="NCBI Taxonomy" id="2966"/>
    <lineage>
        <taxon>Eukaryota</taxon>
        <taxon>Sar</taxon>
        <taxon>Alveolata</taxon>
        <taxon>Dinophyceae</taxon>
        <taxon>Noctilucales</taxon>
        <taxon>Noctilucaceae</taxon>
        <taxon>Noctiluca</taxon>
    </lineage>
</organism>
<dbReference type="InterPro" id="IPR001841">
    <property type="entry name" value="Znf_RING"/>
</dbReference>